<name>A0A1I5HPH5_9ACTN</name>
<evidence type="ECO:0000259" key="4">
    <source>
        <dbReference type="SMART" id="SM00382"/>
    </source>
</evidence>
<dbReference type="OrthoDB" id="9802352at2"/>
<reference evidence="6" key="1">
    <citation type="submission" date="2016-10" db="EMBL/GenBank/DDBJ databases">
        <authorList>
            <person name="Varghese N."/>
            <person name="Submissions S."/>
        </authorList>
    </citation>
    <scope>NUCLEOTIDE SEQUENCE [LARGE SCALE GENOMIC DNA]</scope>
    <source>
        <strain evidence="6">DSM 43161</strain>
    </source>
</reference>
<feature type="domain" description="AAA+ ATPase" evidence="4">
    <location>
        <begin position="471"/>
        <end position="599"/>
    </location>
</feature>
<evidence type="ECO:0000313" key="5">
    <source>
        <dbReference type="EMBL" id="SFO50187.1"/>
    </source>
</evidence>
<evidence type="ECO:0000256" key="2">
    <source>
        <dbReference type="ARBA" id="ARBA00022741"/>
    </source>
</evidence>
<protein>
    <submittedName>
        <fullName evidence="5">ATPase family associated with various cellular activities (AAA)</fullName>
    </submittedName>
</protein>
<organism evidence="5 6">
    <name type="scientific">Geodermatophilus obscurus</name>
    <dbReference type="NCBI Taxonomy" id="1861"/>
    <lineage>
        <taxon>Bacteria</taxon>
        <taxon>Bacillati</taxon>
        <taxon>Actinomycetota</taxon>
        <taxon>Actinomycetes</taxon>
        <taxon>Geodermatophilales</taxon>
        <taxon>Geodermatophilaceae</taxon>
        <taxon>Geodermatophilus</taxon>
    </lineage>
</organism>
<accession>A0A1I5HPH5</accession>
<dbReference type="InterPro" id="IPR027417">
    <property type="entry name" value="P-loop_NTPase"/>
</dbReference>
<sequence>MAASPFAAVPLTPAGHFRVNAHAATFHLLAHLQELAAAGALDLDETFARHPFLTGYLDGMCPYLPKDLHWAQGPAWWAENLRAWERAATVHLPLAALDATGLGLRERHALVLAGLVEEDSRFGSVFAEIQRPIEPRRPTLQTLAAILGDDVDPWSVHAALTSRGLVETVIGGGPRSEDVVTVPAELWAVLRGTPQEQPLPWGEVLDRDELDGAEDLLVPDGLRHQVDALVSRLGASGGRGAPRAVLVRGAHGSGRRRVLGALARGLGRGALFVDADHLDDARWARLGALCTALGALPVVRYALLPGQAVAVPAVPGLVGVLGLAVGSEGGLTGRVAEAAIRLDVPRPGPRERRAHWLAHLPRVREDDLDGVVDRHLLPGGQIRRAARRAREIADLDGRGDVVAGDVGRACAELGRERLDVLAQRLDPPGGTTRLVCDEASELQLLALELRCRHRERVLGTVGPGFGGTTGTGVRALLTGPSGTGKTLACRLLAAQLGMDLYRVDLAAVIDKYVGETEKNLHRILSAAEELDVVLLVDEGDSLLGNRTEVRSANDRFANLETNYLLQRLETYQGIVLVTTNAAEGIDPAFQRRMDVVLTLVEPGPMQRWELWQLHLPADHRVSPGHLDEVAARAEMTGGQIRNAAMQATFLALDDGHVVDDRLLDLAVAVEYGKAGAVSPFQRTLGEQRRRRSEAFLEALP</sequence>
<dbReference type="GO" id="GO:0016887">
    <property type="term" value="F:ATP hydrolysis activity"/>
    <property type="evidence" value="ECO:0007669"/>
    <property type="project" value="InterPro"/>
</dbReference>
<evidence type="ECO:0000256" key="3">
    <source>
        <dbReference type="ARBA" id="ARBA00022840"/>
    </source>
</evidence>
<dbReference type="InterPro" id="IPR003959">
    <property type="entry name" value="ATPase_AAA_core"/>
</dbReference>
<dbReference type="EMBL" id="FOWE01000010">
    <property type="protein sequence ID" value="SFO50187.1"/>
    <property type="molecule type" value="Genomic_DNA"/>
</dbReference>
<keyword evidence="6" id="KW-1185">Reference proteome</keyword>
<dbReference type="Gene3D" id="3.40.50.300">
    <property type="entry name" value="P-loop containing nucleotide triphosphate hydrolases"/>
    <property type="match status" value="1"/>
</dbReference>
<gene>
    <name evidence="5" type="ORF">SAMN05660359_03901</name>
</gene>
<dbReference type="AlphaFoldDB" id="A0A1I5HPH5"/>
<dbReference type="PANTHER" id="PTHR23073">
    <property type="entry name" value="26S PROTEASOME REGULATORY SUBUNIT"/>
    <property type="match status" value="1"/>
</dbReference>
<dbReference type="SMART" id="SM00382">
    <property type="entry name" value="AAA"/>
    <property type="match status" value="1"/>
</dbReference>
<dbReference type="Pfam" id="PF00004">
    <property type="entry name" value="AAA"/>
    <property type="match status" value="1"/>
</dbReference>
<dbReference type="InterPro" id="IPR050221">
    <property type="entry name" value="26S_Proteasome_ATPase"/>
</dbReference>
<comment type="similarity">
    <text evidence="1">Belongs to the AAA ATPase family.</text>
</comment>
<dbReference type="RefSeq" id="WP_143108240.1">
    <property type="nucleotide sequence ID" value="NZ_FOWE01000010.1"/>
</dbReference>
<dbReference type="CDD" id="cd19481">
    <property type="entry name" value="RecA-like_protease"/>
    <property type="match status" value="1"/>
</dbReference>
<dbReference type="Proteomes" id="UP000183642">
    <property type="component" value="Unassembled WGS sequence"/>
</dbReference>
<dbReference type="GO" id="GO:0005524">
    <property type="term" value="F:ATP binding"/>
    <property type="evidence" value="ECO:0007669"/>
    <property type="project" value="UniProtKB-KW"/>
</dbReference>
<proteinExistence type="inferred from homology"/>
<keyword evidence="3" id="KW-0067">ATP-binding</keyword>
<dbReference type="InterPro" id="IPR003593">
    <property type="entry name" value="AAA+_ATPase"/>
</dbReference>
<dbReference type="SUPFAM" id="SSF52540">
    <property type="entry name" value="P-loop containing nucleoside triphosphate hydrolases"/>
    <property type="match status" value="1"/>
</dbReference>
<evidence type="ECO:0000256" key="1">
    <source>
        <dbReference type="ARBA" id="ARBA00006914"/>
    </source>
</evidence>
<evidence type="ECO:0000313" key="6">
    <source>
        <dbReference type="Proteomes" id="UP000183642"/>
    </source>
</evidence>
<keyword evidence="2" id="KW-0547">Nucleotide-binding</keyword>